<feature type="compositionally biased region" description="Basic and acidic residues" evidence="1">
    <location>
        <begin position="36"/>
        <end position="47"/>
    </location>
</feature>
<evidence type="ECO:0000256" key="1">
    <source>
        <dbReference type="SAM" id="MobiDB-lite"/>
    </source>
</evidence>
<evidence type="ECO:0000313" key="2">
    <source>
        <dbReference type="EMBL" id="CEF97773.1"/>
    </source>
</evidence>
<feature type="region of interest" description="Disordered" evidence="1">
    <location>
        <begin position="1"/>
        <end position="47"/>
    </location>
</feature>
<feature type="compositionally biased region" description="Polar residues" evidence="1">
    <location>
        <begin position="1"/>
        <end position="10"/>
    </location>
</feature>
<reference evidence="3" key="1">
    <citation type="journal article" date="2006" name="Proc. Natl. Acad. Sci. U.S.A.">
        <title>Genome analysis of the smallest free-living eukaryote Ostreococcus tauri unveils many unique features.</title>
        <authorList>
            <person name="Derelle E."/>
            <person name="Ferraz C."/>
            <person name="Rombauts S."/>
            <person name="Rouze P."/>
            <person name="Worden A.Z."/>
            <person name="Robbens S."/>
            <person name="Partensky F."/>
            <person name="Degroeve S."/>
            <person name="Echeynie S."/>
            <person name="Cooke R."/>
            <person name="Saeys Y."/>
            <person name="Wuyts J."/>
            <person name="Jabbari K."/>
            <person name="Bowler C."/>
            <person name="Panaud O."/>
            <person name="Piegu B."/>
            <person name="Ball S.G."/>
            <person name="Ral J.-P."/>
            <person name="Bouget F.-Y."/>
            <person name="Piganeau G."/>
            <person name="De Baets B."/>
            <person name="Picard A."/>
            <person name="Delseny M."/>
            <person name="Demaille J."/>
            <person name="Van de Peer Y."/>
            <person name="Moreau H."/>
        </authorList>
    </citation>
    <scope>NUCLEOTIDE SEQUENCE [LARGE SCALE GENOMIC DNA]</scope>
    <source>
        <strain evidence="3">OTTH 0595 / CCAP 157/2 / RCC745</strain>
    </source>
</reference>
<evidence type="ECO:0000313" key="3">
    <source>
        <dbReference type="Proteomes" id="UP000009170"/>
    </source>
</evidence>
<gene>
    <name evidence="2" type="ORF">OT_ostta04g05270</name>
</gene>
<dbReference type="RefSeq" id="XP_022838881.1">
    <property type="nucleotide sequence ID" value="XM_022984632.1"/>
</dbReference>
<dbReference type="Proteomes" id="UP000009170">
    <property type="component" value="Unassembled WGS sequence"/>
</dbReference>
<keyword evidence="3" id="KW-1185">Reference proteome</keyword>
<sequence>MARAMPSSTDARGAKRAIDVASAASASRDHPRAKRRDVDGAAEARGDATARGAFRRFERDVVDLARALALDDDARGTFPVDPSGRRR</sequence>
<name>A0A090N3A4_OSTTA</name>
<accession>A0A090N3A4</accession>
<dbReference type="GeneID" id="34945795"/>
<proteinExistence type="predicted"/>
<reference evidence="2 3" key="2">
    <citation type="journal article" date="2014" name="BMC Genomics">
        <title>An improved genome of the model marine alga Ostreococcus tauri unfolds by assessing Illumina de novo assemblies.</title>
        <authorList>
            <person name="Blanc-Mathieu R."/>
            <person name="Verhelst B."/>
            <person name="Derelle E."/>
            <person name="Rombauts S."/>
            <person name="Bouget F.Y."/>
            <person name="Carre I."/>
            <person name="Chateau A."/>
            <person name="Eyre-Walker A."/>
            <person name="Grimsley N."/>
            <person name="Moreau H."/>
            <person name="Piegu B."/>
            <person name="Rivals E."/>
            <person name="Schackwitz W."/>
            <person name="Van de Peer Y."/>
            <person name="Piganeau G."/>
        </authorList>
    </citation>
    <scope>NUCLEOTIDE SEQUENCE [LARGE SCALE GENOMIC DNA]</scope>
    <source>
        <strain evidence="3">OTTH 0595 / CCAP 157/2 / RCC745</strain>
    </source>
</reference>
<dbReference type="InParanoid" id="A0A090N3A4"/>
<comment type="caution">
    <text evidence="2">The sequence shown here is derived from an EMBL/GenBank/DDBJ whole genome shotgun (WGS) entry which is preliminary data.</text>
</comment>
<organism evidence="2 3">
    <name type="scientific">Ostreococcus tauri</name>
    <name type="common">Marine green alga</name>
    <dbReference type="NCBI Taxonomy" id="70448"/>
    <lineage>
        <taxon>Eukaryota</taxon>
        <taxon>Viridiplantae</taxon>
        <taxon>Chlorophyta</taxon>
        <taxon>Mamiellophyceae</taxon>
        <taxon>Mamiellales</taxon>
        <taxon>Bathycoccaceae</taxon>
        <taxon>Ostreococcus</taxon>
    </lineage>
</organism>
<dbReference type="EMBL" id="CAID01000004">
    <property type="protein sequence ID" value="CEF97773.1"/>
    <property type="molecule type" value="Genomic_DNA"/>
</dbReference>
<protein>
    <submittedName>
        <fullName evidence="2">Unnamed product</fullName>
    </submittedName>
</protein>
<dbReference type="KEGG" id="ota:OT_ostta04g05270"/>
<dbReference type="AlphaFoldDB" id="A0A090N3A4"/>